<keyword evidence="2" id="KW-1185">Reference proteome</keyword>
<proteinExistence type="predicted"/>
<gene>
    <name evidence="1" type="ORF">JI435_037070</name>
</gene>
<accession>A0A7U2EUU1</accession>
<dbReference type="AlphaFoldDB" id="A0A7U2EUU1"/>
<evidence type="ECO:0000313" key="1">
    <source>
        <dbReference type="EMBL" id="QRC93490.1"/>
    </source>
</evidence>
<protein>
    <submittedName>
        <fullName evidence="1">Uncharacterized protein</fullName>
    </submittedName>
</protein>
<dbReference type="Proteomes" id="UP000663193">
    <property type="component" value="Chromosome 3"/>
</dbReference>
<evidence type="ECO:0000313" key="2">
    <source>
        <dbReference type="Proteomes" id="UP000663193"/>
    </source>
</evidence>
<name>A0A7U2EUU1_PHANO</name>
<organism evidence="1 2">
    <name type="scientific">Phaeosphaeria nodorum (strain SN15 / ATCC MYA-4574 / FGSC 10173)</name>
    <name type="common">Glume blotch fungus</name>
    <name type="synonym">Parastagonospora nodorum</name>
    <dbReference type="NCBI Taxonomy" id="321614"/>
    <lineage>
        <taxon>Eukaryota</taxon>
        <taxon>Fungi</taxon>
        <taxon>Dikarya</taxon>
        <taxon>Ascomycota</taxon>
        <taxon>Pezizomycotina</taxon>
        <taxon>Dothideomycetes</taxon>
        <taxon>Pleosporomycetidae</taxon>
        <taxon>Pleosporales</taxon>
        <taxon>Pleosporineae</taxon>
        <taxon>Phaeosphaeriaceae</taxon>
        <taxon>Parastagonospora</taxon>
    </lineage>
</organism>
<sequence>HPKLPTPYIAPLVSTHSLFVAQTINCLPPPCKLYCRTLRYGPSAPIHGNQTKCLITAENFGEPAHLKADKPRSALIFHVDARSRSSVTISDSLLPATTLIRPR</sequence>
<dbReference type="EMBL" id="CP069025">
    <property type="protein sequence ID" value="QRC93490.1"/>
    <property type="molecule type" value="Genomic_DNA"/>
</dbReference>
<reference evidence="2" key="1">
    <citation type="journal article" date="2021" name="BMC Genomics">
        <title>Chromosome-level genome assembly and manually-curated proteome of model necrotroph Parastagonospora nodorum Sn15 reveals a genome-wide trove of candidate effector homologs, and redundancy of virulence-related functions within an accessory chromosome.</title>
        <authorList>
            <person name="Bertazzoni S."/>
            <person name="Jones D.A.B."/>
            <person name="Phan H.T."/>
            <person name="Tan K.-C."/>
            <person name="Hane J.K."/>
        </authorList>
    </citation>
    <scope>NUCLEOTIDE SEQUENCE [LARGE SCALE GENOMIC DNA]</scope>
    <source>
        <strain evidence="2">SN15 / ATCC MYA-4574 / FGSC 10173)</strain>
    </source>
</reference>
<feature type="non-terminal residue" evidence="1">
    <location>
        <position position="1"/>
    </location>
</feature>
<dbReference type="VEuPathDB" id="FungiDB:JI435_037070"/>